<feature type="domain" description="Type IV pilin Tt1218-like" evidence="2">
    <location>
        <begin position="36"/>
        <end position="113"/>
    </location>
</feature>
<dbReference type="Proteomes" id="UP001163255">
    <property type="component" value="Chromosome"/>
</dbReference>
<organism evidence="3 4">
    <name type="scientific">Endozoicomonas euniceicola</name>
    <dbReference type="NCBI Taxonomy" id="1234143"/>
    <lineage>
        <taxon>Bacteria</taxon>
        <taxon>Pseudomonadati</taxon>
        <taxon>Pseudomonadota</taxon>
        <taxon>Gammaproteobacteria</taxon>
        <taxon>Oceanospirillales</taxon>
        <taxon>Endozoicomonadaceae</taxon>
        <taxon>Endozoicomonas</taxon>
    </lineage>
</organism>
<feature type="transmembrane region" description="Helical" evidence="1">
    <location>
        <begin position="12"/>
        <end position="36"/>
    </location>
</feature>
<dbReference type="InterPro" id="IPR054402">
    <property type="entry name" value="Tt1218-like_dom"/>
</dbReference>
<name>A0ABY6GT74_9GAMM</name>
<dbReference type="Pfam" id="PF22150">
    <property type="entry name" value="Tt1218-like"/>
    <property type="match status" value="1"/>
</dbReference>
<evidence type="ECO:0000313" key="4">
    <source>
        <dbReference type="Proteomes" id="UP001163255"/>
    </source>
</evidence>
<dbReference type="RefSeq" id="WP_262597257.1">
    <property type="nucleotide sequence ID" value="NZ_CP103300.1"/>
</dbReference>
<keyword evidence="1" id="KW-1133">Transmembrane helix</keyword>
<sequence length="166" mass="18063">MKGNQYSGRGSVGVGLIEVLAALLVISIGILGMVGLQTKSLQHNHVAYLRSQAVIIGNDMMDRIRVNRSLSSVTEDYVVAVGQFTTAQCSTEAYPDNCETGSCTSSELAEYDIRQWKFQMACILPNGDGSITIEDSGAGRIYVISMRFDESRGQHPIREVVVRSAL</sequence>
<dbReference type="EMBL" id="CP103300">
    <property type="protein sequence ID" value="UYM15311.1"/>
    <property type="molecule type" value="Genomic_DNA"/>
</dbReference>
<evidence type="ECO:0000313" key="3">
    <source>
        <dbReference type="EMBL" id="UYM15311.1"/>
    </source>
</evidence>
<dbReference type="NCBIfam" id="TIGR02523">
    <property type="entry name" value="type_IV_pilV"/>
    <property type="match status" value="1"/>
</dbReference>
<accession>A0ABY6GT74</accession>
<keyword evidence="4" id="KW-1185">Reference proteome</keyword>
<keyword evidence="1" id="KW-0472">Membrane</keyword>
<evidence type="ECO:0000256" key="1">
    <source>
        <dbReference type="SAM" id="Phobius"/>
    </source>
</evidence>
<evidence type="ECO:0000259" key="2">
    <source>
        <dbReference type="Pfam" id="PF22150"/>
    </source>
</evidence>
<reference evidence="3" key="1">
    <citation type="submission" date="2022-10" db="EMBL/GenBank/DDBJ databases">
        <title>Completed Genome Sequence of two octocoral isolated bacterium, Endozoicomonas euniceicola EF212T and Endozoicomonas gorgoniicola PS125T.</title>
        <authorList>
            <person name="Chiou Y.-J."/>
            <person name="Chen Y.-H."/>
        </authorList>
    </citation>
    <scope>NUCLEOTIDE SEQUENCE</scope>
    <source>
        <strain evidence="3">EF212</strain>
    </source>
</reference>
<gene>
    <name evidence="3" type="primary">pilV</name>
    <name evidence="3" type="ORF">NX720_21025</name>
</gene>
<keyword evidence="1" id="KW-0812">Transmembrane</keyword>
<protein>
    <submittedName>
        <fullName evidence="3">Type IV pilus modification protein PilV</fullName>
    </submittedName>
</protein>
<dbReference type="InterPro" id="IPR013362">
    <property type="entry name" value="Pilus_4_PilV"/>
</dbReference>
<proteinExistence type="predicted"/>